<proteinExistence type="predicted"/>
<keyword evidence="2" id="KW-1185">Reference proteome</keyword>
<dbReference type="Gene3D" id="3.40.50.300">
    <property type="entry name" value="P-loop containing nucleotide triphosphate hydrolases"/>
    <property type="match status" value="1"/>
</dbReference>
<dbReference type="EMBL" id="JBEPML010000002">
    <property type="protein sequence ID" value="MET3790664.1"/>
    <property type="molecule type" value="Genomic_DNA"/>
</dbReference>
<evidence type="ECO:0000313" key="2">
    <source>
        <dbReference type="Proteomes" id="UP001549076"/>
    </source>
</evidence>
<dbReference type="Proteomes" id="UP001549076">
    <property type="component" value="Unassembled WGS sequence"/>
</dbReference>
<accession>A0ABV2MVZ5</accession>
<dbReference type="Gene3D" id="3.30.420.240">
    <property type="match status" value="1"/>
</dbReference>
<protein>
    <recommendedName>
        <fullName evidence="3">Terminase</fullName>
    </recommendedName>
</protein>
<evidence type="ECO:0008006" key="3">
    <source>
        <dbReference type="Google" id="ProtNLM"/>
    </source>
</evidence>
<organism evidence="1 2">
    <name type="scientific">Aquamicrobium terrae</name>
    <dbReference type="NCBI Taxonomy" id="1324945"/>
    <lineage>
        <taxon>Bacteria</taxon>
        <taxon>Pseudomonadati</taxon>
        <taxon>Pseudomonadota</taxon>
        <taxon>Alphaproteobacteria</taxon>
        <taxon>Hyphomicrobiales</taxon>
        <taxon>Phyllobacteriaceae</taxon>
        <taxon>Aquamicrobium</taxon>
    </lineage>
</organism>
<reference evidence="1 2" key="1">
    <citation type="submission" date="2024-06" db="EMBL/GenBank/DDBJ databases">
        <title>Genomic Encyclopedia of Type Strains, Phase IV (KMG-IV): sequencing the most valuable type-strain genomes for metagenomic binning, comparative biology and taxonomic classification.</title>
        <authorList>
            <person name="Goeker M."/>
        </authorList>
    </citation>
    <scope>NUCLEOTIDE SEQUENCE [LARGE SCALE GENOMIC DNA]</scope>
    <source>
        <strain evidence="1 2">DSM 27865</strain>
    </source>
</reference>
<comment type="caution">
    <text evidence="1">The sequence shown here is derived from an EMBL/GenBank/DDBJ whole genome shotgun (WGS) entry which is preliminary data.</text>
</comment>
<sequence length="544" mass="60723">MDWSAIQQQKAKREVERQAGGWAIERKKCAADILYWFDRHVWTYDPRLTRERNPDGTRKSPYVPFRLWPKQREILLQIGELVDAGEEGLIEKSRDTGATYLTAGFALHRWLFVPGFKTTFGSRKVDYVDKKDNPDSIFAKLRIMARRQPPELMPEGFNWAQHDNYMRLVNPATGSVISGEGGEDMGRGGRSSLYVVDEAAFVPNADAVEKALSGNTDCVMWVSSVNGMGNLFARKRHSIMKPHQIMRLHWRDDPRKTEEWAAAKQASFSDPTTWASEYDIDYTASVEGICIPALWVESAKRLAAMEPRLKPSNAGVVGLDVGAGKAKSVAIPRKGPIVLPPKVRGHPDTTGTAWWGLETAVETGCDALNFDAPGVGAGVSSTLMHRDDNETAADAERAKRFAHLAVVPVNTGISPSERLWPDGRTSEEMFGNLKAEIWWLCRTALQRTHEHVLWIEGKENGREHPLTDLLALPSGDRESDQLCLQLSLVKWGRNDKGKIVIERKEALAKRGIASPDHADALMLTFVDPPAAPSVAMFLMKRHRS</sequence>
<gene>
    <name evidence="1" type="ORF">ABID37_000855</name>
</gene>
<dbReference type="InterPro" id="IPR027417">
    <property type="entry name" value="P-loop_NTPase"/>
</dbReference>
<dbReference type="RefSeq" id="WP_354192851.1">
    <property type="nucleotide sequence ID" value="NZ_JBEPML010000002.1"/>
</dbReference>
<evidence type="ECO:0000313" key="1">
    <source>
        <dbReference type="EMBL" id="MET3790664.1"/>
    </source>
</evidence>
<name>A0ABV2MVZ5_9HYPH</name>